<reference evidence="2 3" key="1">
    <citation type="submission" date="2017-02" db="EMBL/GenBank/DDBJ databases">
        <title>Draft genome sequence of Moraxella porci CCUG 54912T type strain.</title>
        <authorList>
            <person name="Salva-Serra F."/>
            <person name="Engstrom-Jakobsson H."/>
            <person name="Thorell K."/>
            <person name="Jaen-Luchoro D."/>
            <person name="Gonzales-Siles L."/>
            <person name="Karlsson R."/>
            <person name="Yazdan S."/>
            <person name="Boulund F."/>
            <person name="Johnning A."/>
            <person name="Engstrand L."/>
            <person name="Kristiansson E."/>
            <person name="Moore E."/>
        </authorList>
    </citation>
    <scope>NUCLEOTIDE SEQUENCE [LARGE SCALE GENOMIC DNA]</scope>
    <source>
        <strain evidence="2 3">CCUG 54912</strain>
    </source>
</reference>
<dbReference type="RefSeq" id="WP_078317278.1">
    <property type="nucleotide sequence ID" value="NZ_MUYV01000002.1"/>
</dbReference>
<dbReference type="Proteomes" id="UP000190683">
    <property type="component" value="Unassembled WGS sequence"/>
</dbReference>
<dbReference type="EMBL" id="MUYV01000002">
    <property type="protein sequence ID" value="OOS26129.1"/>
    <property type="molecule type" value="Genomic_DNA"/>
</dbReference>
<evidence type="ECO:0000259" key="1">
    <source>
        <dbReference type="Pfam" id="PF09557"/>
    </source>
</evidence>
<evidence type="ECO:0000313" key="3">
    <source>
        <dbReference type="Proteomes" id="UP000190683"/>
    </source>
</evidence>
<dbReference type="AlphaFoldDB" id="A0A1T0CV71"/>
<protein>
    <recommendedName>
        <fullName evidence="1">DUF2382 domain-containing protein</fullName>
    </recommendedName>
</protein>
<proteinExistence type="predicted"/>
<feature type="domain" description="DUF2382" evidence="1">
    <location>
        <begin position="11"/>
        <end position="141"/>
    </location>
</feature>
<accession>A0A1T0CV71</accession>
<dbReference type="PANTHER" id="PTHR38463:SF1">
    <property type="entry name" value="STRESS RESPONSE PROTEIN YSNF"/>
    <property type="match status" value="1"/>
</dbReference>
<dbReference type="PANTHER" id="PTHR38463">
    <property type="entry name" value="STRESS RESPONSE PROTEIN YSNF"/>
    <property type="match status" value="1"/>
</dbReference>
<sequence>MKTTDQNVQTLELLEERAEVQKHRIHKGKVVLSKQTRMRTVHVPVTLAEEYLVIDYQPLDSLPIDEQIPVIDAPSSASAQIQLNGELITVSQEAPIEILLSRETASVHKTTHTIERINLQTHTITQEHTLTAELQKEVLDIQEGADLLVHADPANHPND</sequence>
<evidence type="ECO:0000313" key="2">
    <source>
        <dbReference type="EMBL" id="OOS26129.1"/>
    </source>
</evidence>
<gene>
    <name evidence="2" type="ORF">B0681_03030</name>
</gene>
<dbReference type="InterPro" id="IPR019060">
    <property type="entry name" value="DUF2382"/>
</dbReference>
<dbReference type="Pfam" id="PF09557">
    <property type="entry name" value="DUF2382"/>
    <property type="match status" value="1"/>
</dbReference>
<keyword evidence="3" id="KW-1185">Reference proteome</keyword>
<name>A0A1T0CV71_9GAMM</name>
<dbReference type="InterPro" id="IPR052967">
    <property type="entry name" value="Stress_Response_Assoc"/>
</dbReference>
<organism evidence="2 3">
    <name type="scientific">Moraxella porci DSM 25326</name>
    <dbReference type="NCBI Taxonomy" id="573983"/>
    <lineage>
        <taxon>Bacteria</taxon>
        <taxon>Pseudomonadati</taxon>
        <taxon>Pseudomonadota</taxon>
        <taxon>Gammaproteobacteria</taxon>
        <taxon>Moraxellales</taxon>
        <taxon>Moraxellaceae</taxon>
        <taxon>Moraxella</taxon>
    </lineage>
</organism>
<comment type="caution">
    <text evidence="2">The sequence shown here is derived from an EMBL/GenBank/DDBJ whole genome shotgun (WGS) entry which is preliminary data.</text>
</comment>